<dbReference type="GO" id="GO:0016787">
    <property type="term" value="F:hydrolase activity"/>
    <property type="evidence" value="ECO:0007669"/>
    <property type="project" value="UniProtKB-KW"/>
</dbReference>
<dbReference type="AlphaFoldDB" id="A0A0T6BJB6"/>
<feature type="domain" description="HNH nuclease" evidence="1">
    <location>
        <begin position="48"/>
        <end position="96"/>
    </location>
</feature>
<reference evidence="3 8" key="4">
    <citation type="submission" date="2023-03" db="EMBL/GenBank/DDBJ databases">
        <title>Agriculturally important microbes genome sequencing.</title>
        <authorList>
            <person name="Dunlap C."/>
        </authorList>
    </citation>
    <scope>NUCLEOTIDE SEQUENCE [LARGE SCALE GENOMIC DNA]</scope>
    <source>
        <strain evidence="3 8">CBP-3203</strain>
    </source>
</reference>
<evidence type="ECO:0000313" key="6">
    <source>
        <dbReference type="Proteomes" id="UP000036168"/>
    </source>
</evidence>
<reference evidence="4 7" key="3">
    <citation type="submission" date="2019-01" db="EMBL/GenBank/DDBJ databases">
        <title>Genome sequence of Bacillus glycinifermentans SRCM103574.</title>
        <authorList>
            <person name="Kong H.-J."/>
            <person name="Jeong S.-Y."/>
            <person name="Jeong D.-Y."/>
        </authorList>
    </citation>
    <scope>NUCLEOTIDE SEQUENCE [LARGE SCALE GENOMIC DNA]</scope>
    <source>
        <strain evidence="4 7">SRCM103574</strain>
    </source>
</reference>
<dbReference type="EC" id="3.1.-.-" evidence="3"/>
<evidence type="ECO:0000313" key="8">
    <source>
        <dbReference type="Proteomes" id="UP001341297"/>
    </source>
</evidence>
<dbReference type="SUPFAM" id="SSF54060">
    <property type="entry name" value="His-Me finger endonucleases"/>
    <property type="match status" value="1"/>
</dbReference>
<evidence type="ECO:0000313" key="5">
    <source>
        <dbReference type="EMBL" id="QAT67982.1"/>
    </source>
</evidence>
<accession>A0A0T6BJB6</accession>
<dbReference type="Gene3D" id="3.90.75.20">
    <property type="match status" value="1"/>
</dbReference>
<dbReference type="OrthoDB" id="6631788at2"/>
<dbReference type="EMBL" id="CP035232">
    <property type="protein sequence ID" value="QAT67808.1"/>
    <property type="molecule type" value="Genomic_DNA"/>
</dbReference>
<evidence type="ECO:0000313" key="4">
    <source>
        <dbReference type="EMBL" id="QAT67808.1"/>
    </source>
</evidence>
<dbReference type="Pfam" id="PF13392">
    <property type="entry name" value="HNH_3"/>
    <property type="match status" value="1"/>
</dbReference>
<dbReference type="InterPro" id="IPR044925">
    <property type="entry name" value="His-Me_finger_sf"/>
</dbReference>
<keyword evidence="2" id="KW-0540">Nuclease</keyword>
<keyword evidence="8" id="KW-1185">Reference proteome</keyword>
<sequence length="173" mass="19865">MVRKEVEEAPWWITESGIIISKKLNKPRKTFVTPHGYEVVGYTHPQKGTQNFLVHRLVAKYFIHEIPDGMFVNHIDGNKLNNHVSNLEIVTPKENTQHAFKIGLMSGQPGESNSMSKLSDEQAANLIYDLLAGMSNGEAGEKYDLHPRYVSLIRHKRRWKTLWDRIERSTTIA</sequence>
<proteinExistence type="predicted"/>
<evidence type="ECO:0000313" key="2">
    <source>
        <dbReference type="EMBL" id="KRT88453.1"/>
    </source>
</evidence>
<reference evidence="2" key="2">
    <citation type="submission" date="2015-10" db="EMBL/GenBank/DDBJ databases">
        <authorList>
            <person name="Gilbert D.G."/>
        </authorList>
    </citation>
    <scope>NUCLEOTIDE SEQUENCE</scope>
    <source>
        <strain evidence="2">GO-13</strain>
    </source>
</reference>
<dbReference type="RefSeq" id="WP_048354327.1">
    <property type="nucleotide sequence ID" value="NZ_CP035232.1"/>
</dbReference>
<protein>
    <submittedName>
        <fullName evidence="2 3">HNH endonuclease</fullName>
        <ecNumber evidence="3">3.1.-.-</ecNumber>
    </submittedName>
</protein>
<dbReference type="EMBL" id="JARRTL010000066">
    <property type="protein sequence ID" value="MEC0488054.1"/>
    <property type="molecule type" value="Genomic_DNA"/>
</dbReference>
<keyword evidence="2" id="KW-0255">Endonuclease</keyword>
<dbReference type="GeneID" id="82855180"/>
<evidence type="ECO:0000313" key="3">
    <source>
        <dbReference type="EMBL" id="MEC0488054.1"/>
    </source>
</evidence>
<dbReference type="InterPro" id="IPR003615">
    <property type="entry name" value="HNH_nuc"/>
</dbReference>
<dbReference type="GO" id="GO:0004519">
    <property type="term" value="F:endonuclease activity"/>
    <property type="evidence" value="ECO:0007669"/>
    <property type="project" value="UniProtKB-KW"/>
</dbReference>
<dbReference type="Proteomes" id="UP000288675">
    <property type="component" value="Chromosome"/>
</dbReference>
<evidence type="ECO:0000259" key="1">
    <source>
        <dbReference type="SMART" id="SM00507"/>
    </source>
</evidence>
<keyword evidence="3" id="KW-0378">Hydrolase</keyword>
<dbReference type="EMBL" id="CP035232">
    <property type="protein sequence ID" value="QAT67982.1"/>
    <property type="molecule type" value="Genomic_DNA"/>
</dbReference>
<name>A0A0T6BJB6_9BACI</name>
<evidence type="ECO:0000313" key="7">
    <source>
        <dbReference type="Proteomes" id="UP000288675"/>
    </source>
</evidence>
<dbReference type="Proteomes" id="UP001341297">
    <property type="component" value="Unassembled WGS sequence"/>
</dbReference>
<dbReference type="Proteomes" id="UP000036168">
    <property type="component" value="Unassembled WGS sequence"/>
</dbReference>
<organism evidence="2 6">
    <name type="scientific">Bacillus glycinifermentans</name>
    <dbReference type="NCBI Taxonomy" id="1664069"/>
    <lineage>
        <taxon>Bacteria</taxon>
        <taxon>Bacillati</taxon>
        <taxon>Bacillota</taxon>
        <taxon>Bacilli</taxon>
        <taxon>Bacillales</taxon>
        <taxon>Bacillaceae</taxon>
        <taxon>Bacillus</taxon>
    </lineage>
</organism>
<dbReference type="EMBL" id="LECW02000064">
    <property type="protein sequence ID" value="KRT88453.1"/>
    <property type="molecule type" value="Genomic_DNA"/>
</dbReference>
<gene>
    <name evidence="2" type="ORF">AB447_224645</name>
    <name evidence="4" type="ORF">EQZ20_07120</name>
    <name evidence="5" type="ORF">EQZ20_21110</name>
    <name evidence="3" type="ORF">P8828_25265</name>
</gene>
<reference evidence="2 6" key="1">
    <citation type="journal article" date="2015" name="Int. J. Syst. Evol. Microbiol.">
        <title>Bacillus glycinifermentans sp. nov., isolated from fermented soybean paste.</title>
        <authorList>
            <person name="Kim S.J."/>
            <person name="Dunlap C.A."/>
            <person name="Kwon S.W."/>
            <person name="Rooney A.P."/>
        </authorList>
    </citation>
    <scope>NUCLEOTIDE SEQUENCE [LARGE SCALE GENOMIC DNA]</scope>
    <source>
        <strain evidence="2 6">GO-13</strain>
    </source>
</reference>
<dbReference type="SMART" id="SM00507">
    <property type="entry name" value="HNHc"/>
    <property type="match status" value="1"/>
</dbReference>